<evidence type="ECO:0000313" key="1">
    <source>
        <dbReference type="EMBL" id="JAD99641.1"/>
    </source>
</evidence>
<accession>A0A0A9EHV2</accession>
<dbReference type="EMBL" id="GBRH01198254">
    <property type="protein sequence ID" value="JAD99641.1"/>
    <property type="molecule type" value="Transcribed_RNA"/>
</dbReference>
<sequence length="51" mass="5579">MVLLQFLSPAQTSQEGPKAGGMTQHYHRFSCAQILFPSTFPASDIQPCHSS</sequence>
<organism evidence="1">
    <name type="scientific">Arundo donax</name>
    <name type="common">Giant reed</name>
    <name type="synonym">Donax arundinaceus</name>
    <dbReference type="NCBI Taxonomy" id="35708"/>
    <lineage>
        <taxon>Eukaryota</taxon>
        <taxon>Viridiplantae</taxon>
        <taxon>Streptophyta</taxon>
        <taxon>Embryophyta</taxon>
        <taxon>Tracheophyta</taxon>
        <taxon>Spermatophyta</taxon>
        <taxon>Magnoliopsida</taxon>
        <taxon>Liliopsida</taxon>
        <taxon>Poales</taxon>
        <taxon>Poaceae</taxon>
        <taxon>PACMAD clade</taxon>
        <taxon>Arundinoideae</taxon>
        <taxon>Arundineae</taxon>
        <taxon>Arundo</taxon>
    </lineage>
</organism>
<reference evidence="1" key="1">
    <citation type="submission" date="2014-09" db="EMBL/GenBank/DDBJ databases">
        <authorList>
            <person name="Magalhaes I.L.F."/>
            <person name="Oliveira U."/>
            <person name="Santos F.R."/>
            <person name="Vidigal T.H.D.A."/>
            <person name="Brescovit A.D."/>
            <person name="Santos A.J."/>
        </authorList>
    </citation>
    <scope>NUCLEOTIDE SEQUENCE</scope>
    <source>
        <tissue evidence="1">Shoot tissue taken approximately 20 cm above the soil surface</tissue>
    </source>
</reference>
<proteinExistence type="predicted"/>
<name>A0A0A9EHV2_ARUDO</name>
<reference evidence="1" key="2">
    <citation type="journal article" date="2015" name="Data Brief">
        <title>Shoot transcriptome of the giant reed, Arundo donax.</title>
        <authorList>
            <person name="Barrero R.A."/>
            <person name="Guerrero F.D."/>
            <person name="Moolhuijzen P."/>
            <person name="Goolsby J.A."/>
            <person name="Tidwell J."/>
            <person name="Bellgard S.E."/>
            <person name="Bellgard M.I."/>
        </authorList>
    </citation>
    <scope>NUCLEOTIDE SEQUENCE</scope>
    <source>
        <tissue evidence="1">Shoot tissue taken approximately 20 cm above the soil surface</tissue>
    </source>
</reference>
<protein>
    <submittedName>
        <fullName evidence="1">Pco108913</fullName>
    </submittedName>
</protein>
<dbReference type="AlphaFoldDB" id="A0A0A9EHV2"/>